<dbReference type="EMBL" id="CM044706">
    <property type="protein sequence ID" value="KAI5659862.1"/>
    <property type="molecule type" value="Genomic_DNA"/>
</dbReference>
<name>A0ACC0AFX9_CATRO</name>
<comment type="caution">
    <text evidence="1">The sequence shown here is derived from an EMBL/GenBank/DDBJ whole genome shotgun (WGS) entry which is preliminary data.</text>
</comment>
<protein>
    <submittedName>
        <fullName evidence="1">Uncharacterized protein</fullName>
    </submittedName>
</protein>
<organism evidence="1 2">
    <name type="scientific">Catharanthus roseus</name>
    <name type="common">Madagascar periwinkle</name>
    <name type="synonym">Vinca rosea</name>
    <dbReference type="NCBI Taxonomy" id="4058"/>
    <lineage>
        <taxon>Eukaryota</taxon>
        <taxon>Viridiplantae</taxon>
        <taxon>Streptophyta</taxon>
        <taxon>Embryophyta</taxon>
        <taxon>Tracheophyta</taxon>
        <taxon>Spermatophyta</taxon>
        <taxon>Magnoliopsida</taxon>
        <taxon>eudicotyledons</taxon>
        <taxon>Gunneridae</taxon>
        <taxon>Pentapetalae</taxon>
        <taxon>asterids</taxon>
        <taxon>lamiids</taxon>
        <taxon>Gentianales</taxon>
        <taxon>Apocynaceae</taxon>
        <taxon>Rauvolfioideae</taxon>
        <taxon>Vinceae</taxon>
        <taxon>Catharanthinae</taxon>
        <taxon>Catharanthus</taxon>
    </lineage>
</organism>
<reference evidence="2" key="1">
    <citation type="journal article" date="2023" name="Nat. Plants">
        <title>Single-cell RNA sequencing provides a high-resolution roadmap for understanding the multicellular compartmentation of specialized metabolism.</title>
        <authorList>
            <person name="Sun S."/>
            <person name="Shen X."/>
            <person name="Li Y."/>
            <person name="Li Y."/>
            <person name="Wang S."/>
            <person name="Li R."/>
            <person name="Zhang H."/>
            <person name="Shen G."/>
            <person name="Guo B."/>
            <person name="Wei J."/>
            <person name="Xu J."/>
            <person name="St-Pierre B."/>
            <person name="Chen S."/>
            <person name="Sun C."/>
        </authorList>
    </citation>
    <scope>NUCLEOTIDE SEQUENCE [LARGE SCALE GENOMIC DNA]</scope>
</reference>
<sequence length="268" mass="30375">MAVNSRNSAELLIPKTAWNKRSETINSETTSNIITGTASVIYYLSRNGHLEHPHFIEVPLSSSHGLYLRDVMNRLNFLRGNGMPYLYSWSSKRSYKNGYVWQDLSENDLIKPTNGSDYILKGSEILMQSALNSRSNRENSLNIESNESSIRSRRKKHQSWSSFEIENSSDYRNEYYRVFKCESNRELGGKSADIATQTEEKRREKTVELSREELSPPPSQSSSEGQNGMSVVNRTAENEYASGSSSVKTSRILMQLISCGSKSSGNRR</sequence>
<keyword evidence="2" id="KW-1185">Reference proteome</keyword>
<dbReference type="Proteomes" id="UP001060085">
    <property type="component" value="Linkage Group LG06"/>
</dbReference>
<evidence type="ECO:0000313" key="1">
    <source>
        <dbReference type="EMBL" id="KAI5659862.1"/>
    </source>
</evidence>
<proteinExistence type="predicted"/>
<accession>A0ACC0AFX9</accession>
<evidence type="ECO:0000313" key="2">
    <source>
        <dbReference type="Proteomes" id="UP001060085"/>
    </source>
</evidence>
<gene>
    <name evidence="1" type="ORF">M9H77_28655</name>
</gene>